<dbReference type="PRINTS" id="PR00411">
    <property type="entry name" value="PNDRDTASEI"/>
</dbReference>
<dbReference type="InterPro" id="IPR036188">
    <property type="entry name" value="FAD/NAD-bd_sf"/>
</dbReference>
<protein>
    <submittedName>
        <fullName evidence="7">NAD(P)/FAD-dependent oxidoreductase</fullName>
    </submittedName>
</protein>
<dbReference type="PRINTS" id="PR00368">
    <property type="entry name" value="FADPNR"/>
</dbReference>
<name>A0ABT7QTU6_9BACT</name>
<feature type="domain" description="FAD/NAD(P)-binding" evidence="6">
    <location>
        <begin position="3"/>
        <end position="316"/>
    </location>
</feature>
<comment type="caution">
    <text evidence="7">The sequence shown here is derived from an EMBL/GenBank/DDBJ whole genome shotgun (WGS) entry which is preliminary data.</text>
</comment>
<organism evidence="7 8">
    <name type="scientific">Sulfurovum xiamenensis</name>
    <dbReference type="NCBI Taxonomy" id="3019066"/>
    <lineage>
        <taxon>Bacteria</taxon>
        <taxon>Pseudomonadati</taxon>
        <taxon>Campylobacterota</taxon>
        <taxon>Epsilonproteobacteria</taxon>
        <taxon>Campylobacterales</taxon>
        <taxon>Sulfurovaceae</taxon>
        <taxon>Sulfurovum</taxon>
    </lineage>
</organism>
<dbReference type="RefSeq" id="WP_289402401.1">
    <property type="nucleotide sequence ID" value="NZ_JAQIBC010000009.1"/>
</dbReference>
<dbReference type="PANTHER" id="PTHR42913">
    <property type="entry name" value="APOPTOSIS-INDUCING FACTOR 1"/>
    <property type="match status" value="1"/>
</dbReference>
<evidence type="ECO:0000313" key="8">
    <source>
        <dbReference type="Proteomes" id="UP001169066"/>
    </source>
</evidence>
<dbReference type="InterPro" id="IPR051169">
    <property type="entry name" value="NADH-Q_oxidoreductase"/>
</dbReference>
<evidence type="ECO:0000256" key="4">
    <source>
        <dbReference type="ARBA" id="ARBA00022827"/>
    </source>
</evidence>
<evidence type="ECO:0000256" key="5">
    <source>
        <dbReference type="ARBA" id="ARBA00023002"/>
    </source>
</evidence>
<keyword evidence="5" id="KW-0560">Oxidoreductase</keyword>
<keyword evidence="8" id="KW-1185">Reference proteome</keyword>
<sequence>MKRVVVIGGGYGGLRAIEKLSKYQDIAIILIDKNPYHYLQTEAYGYIAGQFDMHDVAIDLQNWCEGFKERVTFIHKEATSIDFEQKKVHLDGRDLFYDYLIIATGAKTNFFSFIEGLRENSYGVKNLERAHNFRIKFENIIYKKLQHEEDSREGKLNIAVGGAGLSGVEVAAEMAYVLDSYSKTIGDTAKEIHIYLIDASDTILPGMGQYSIDNTKKRLEALGVKILTSTFINTVDATYVHFRSGEKLPYSFMIFTGGIKASSLNDTIDNEKNSINQLITTPELNVQGQKDVFAIGDCVEIKDAKGNILPPTAQIAEKSAEYVAKTIRQRIDGVESKPFDADVSGVFIALGGKYAVGEMFKYIKVKGYVAYVLKKAITHAYYLGLRLRINTGFKNRNR</sequence>
<dbReference type="InterPro" id="IPR023753">
    <property type="entry name" value="FAD/NAD-binding_dom"/>
</dbReference>
<reference evidence="7" key="1">
    <citation type="submission" date="2023-01" db="EMBL/GenBank/DDBJ databases">
        <title>Sulfurovum sp. XTW-4 genome assembly.</title>
        <authorList>
            <person name="Wang J."/>
        </authorList>
    </citation>
    <scope>NUCLEOTIDE SEQUENCE</scope>
    <source>
        <strain evidence="7">XTW-4</strain>
    </source>
</reference>
<proteinExistence type="inferred from homology"/>
<keyword evidence="3" id="KW-0285">Flavoprotein</keyword>
<dbReference type="Proteomes" id="UP001169066">
    <property type="component" value="Unassembled WGS sequence"/>
</dbReference>
<comment type="cofactor">
    <cofactor evidence="1">
        <name>FAD</name>
        <dbReference type="ChEBI" id="CHEBI:57692"/>
    </cofactor>
</comment>
<evidence type="ECO:0000256" key="1">
    <source>
        <dbReference type="ARBA" id="ARBA00001974"/>
    </source>
</evidence>
<dbReference type="EMBL" id="JAQIBC010000009">
    <property type="protein sequence ID" value="MDM5264505.1"/>
    <property type="molecule type" value="Genomic_DNA"/>
</dbReference>
<evidence type="ECO:0000259" key="6">
    <source>
        <dbReference type="Pfam" id="PF07992"/>
    </source>
</evidence>
<evidence type="ECO:0000256" key="2">
    <source>
        <dbReference type="ARBA" id="ARBA00005272"/>
    </source>
</evidence>
<keyword evidence="4" id="KW-0274">FAD</keyword>
<dbReference type="PANTHER" id="PTHR42913:SF3">
    <property type="entry name" value="64 KDA MITOCHONDRIAL NADH DEHYDROGENASE (EUROFUNG)"/>
    <property type="match status" value="1"/>
</dbReference>
<dbReference type="Pfam" id="PF07992">
    <property type="entry name" value="Pyr_redox_2"/>
    <property type="match status" value="1"/>
</dbReference>
<gene>
    <name evidence="7" type="ORF">PF327_09880</name>
</gene>
<dbReference type="SUPFAM" id="SSF51905">
    <property type="entry name" value="FAD/NAD(P)-binding domain"/>
    <property type="match status" value="2"/>
</dbReference>
<evidence type="ECO:0000256" key="3">
    <source>
        <dbReference type="ARBA" id="ARBA00022630"/>
    </source>
</evidence>
<dbReference type="Gene3D" id="3.50.50.100">
    <property type="match status" value="1"/>
</dbReference>
<accession>A0ABT7QTU6</accession>
<comment type="similarity">
    <text evidence="2">Belongs to the NADH dehydrogenase family.</text>
</comment>
<evidence type="ECO:0000313" key="7">
    <source>
        <dbReference type="EMBL" id="MDM5264505.1"/>
    </source>
</evidence>